<dbReference type="InterPro" id="IPR029063">
    <property type="entry name" value="SAM-dependent_MTases_sf"/>
</dbReference>
<evidence type="ECO:0008006" key="2">
    <source>
        <dbReference type="Google" id="ProtNLM"/>
    </source>
</evidence>
<sequence>STTLGMGVMGYGMKDWGSFFTPRQLVTHTKLLKILRSVRTQEIPNLSDEEVSAVHILLAFCMSRFVDKNANLCLWNSQAVNIEHVMSQNHLNPVWSYVEGNPIGGWTADWEVVSSFIPAVLERRAKAASSKPVHVHNWSAFDIPLEENSIDCVHIDPPYYDSVPYADLSDFFIVWLKRLLFDDYPEMLKGLSPKEDECIRDEVRGKTTTDYEDMMAKALGEIHRVLHDDGILCLVFASKSWKAWEALLSSLVRSNFTIETSWPIQTE</sequence>
<accession>A0A382XVG3</accession>
<dbReference type="Gene3D" id="3.40.50.150">
    <property type="entry name" value="Vaccinia Virus protein VP39"/>
    <property type="match status" value="1"/>
</dbReference>
<dbReference type="AlphaFoldDB" id="A0A382XVG3"/>
<feature type="non-terminal residue" evidence="1">
    <location>
        <position position="267"/>
    </location>
</feature>
<reference evidence="1" key="1">
    <citation type="submission" date="2018-05" db="EMBL/GenBank/DDBJ databases">
        <authorList>
            <person name="Lanie J.A."/>
            <person name="Ng W.-L."/>
            <person name="Kazmierczak K.M."/>
            <person name="Andrzejewski T.M."/>
            <person name="Davidsen T.M."/>
            <person name="Wayne K.J."/>
            <person name="Tettelin H."/>
            <person name="Glass J.I."/>
            <person name="Rusch D."/>
            <person name="Podicherti R."/>
            <person name="Tsui H.-C.T."/>
            <person name="Winkler M.E."/>
        </authorList>
    </citation>
    <scope>NUCLEOTIDE SEQUENCE</scope>
</reference>
<gene>
    <name evidence="1" type="ORF">METZ01_LOCUS427956</name>
</gene>
<name>A0A382XVG3_9ZZZZ</name>
<organism evidence="1">
    <name type="scientific">marine metagenome</name>
    <dbReference type="NCBI Taxonomy" id="408172"/>
    <lineage>
        <taxon>unclassified sequences</taxon>
        <taxon>metagenomes</taxon>
        <taxon>ecological metagenomes</taxon>
    </lineage>
</organism>
<feature type="non-terminal residue" evidence="1">
    <location>
        <position position="1"/>
    </location>
</feature>
<dbReference type="EMBL" id="UINC01170855">
    <property type="protein sequence ID" value="SVD75102.1"/>
    <property type="molecule type" value="Genomic_DNA"/>
</dbReference>
<proteinExistence type="predicted"/>
<dbReference type="SUPFAM" id="SSF53335">
    <property type="entry name" value="S-adenosyl-L-methionine-dependent methyltransferases"/>
    <property type="match status" value="2"/>
</dbReference>
<protein>
    <recommendedName>
        <fullName evidence="2">DNA methylase N-4/N-6 domain-containing protein</fullName>
    </recommendedName>
</protein>
<evidence type="ECO:0000313" key="1">
    <source>
        <dbReference type="EMBL" id="SVD75102.1"/>
    </source>
</evidence>